<evidence type="ECO:0000313" key="2">
    <source>
        <dbReference type="EMBL" id="MBA4537723.1"/>
    </source>
</evidence>
<dbReference type="GO" id="GO:0016020">
    <property type="term" value="C:membrane"/>
    <property type="evidence" value="ECO:0007669"/>
    <property type="project" value="InterPro"/>
</dbReference>
<evidence type="ECO:0000313" key="3">
    <source>
        <dbReference type="EMBL" id="NEY81980.1"/>
    </source>
</evidence>
<reference evidence="2 5" key="2">
    <citation type="submission" date="2020-07" db="EMBL/GenBank/DDBJ databases">
        <authorList>
            <person name="Feng H."/>
        </authorList>
    </citation>
    <scope>NUCLEOTIDE SEQUENCE [LARGE SCALE GENOMIC DNA]</scope>
    <source>
        <strain evidence="5">s-12</strain>
        <strain evidence="2">S-12</strain>
    </source>
</reference>
<feature type="transmembrane region" description="Helical" evidence="1">
    <location>
        <begin position="21"/>
        <end position="46"/>
    </location>
</feature>
<dbReference type="Proteomes" id="UP000472971">
    <property type="component" value="Unassembled WGS sequence"/>
</dbReference>
<dbReference type="EMBL" id="JAAIWN010000024">
    <property type="protein sequence ID" value="NEY81980.1"/>
    <property type="molecule type" value="Genomic_DNA"/>
</dbReference>
<feature type="transmembrane region" description="Helical" evidence="1">
    <location>
        <begin position="361"/>
        <end position="383"/>
    </location>
</feature>
<keyword evidence="1" id="KW-0472">Membrane</keyword>
<sequence length="389" mass="45887">MSSKQLFLKRLFAEWKFQYGVFRTVLDWTVIVYLVIPAIVIFTFIYRSWWFETPEWLTYTQLSALFLVGYLIVWVGHFRTYILDADIVFLIKHQQLFIGVKKIAFVYSLIFHALGIGVLTVIFLPFFIRHFQLSNVQIFLYFLLFTSLKWLLMTLKRLLIRIERRFLKQVINTLLFIIFAFVLAGLYVAWVNEDVLVCFLAATTFIVTSGFIYIPTLAKLSEFNLDLMVEKLERIKYIGFILQFSYGVEKTKVMTRTKPLLFRRSQRIFKKRTPESGLIELFIKVFIRNPLYLFSYFKIIAVSSTAITLIPPVWIKILIFGFGIVALLFWISLAWEKILLDHPITKKYGQLNAYFVAKKKVTIILLLVGIFILLVVFILAMMFRNFLPH</sequence>
<proteinExistence type="predicted"/>
<dbReference type="Pfam" id="PF05975">
    <property type="entry name" value="EcsB"/>
    <property type="match status" value="1"/>
</dbReference>
<reference evidence="3 4" key="1">
    <citation type="submission" date="2020-02" db="EMBL/GenBank/DDBJ databases">
        <title>Bacillus aquiflavi sp. nov., isolated from yellow water of strong flavor Chinese baijiu in Yibin region of China.</title>
        <authorList>
            <person name="Xie J."/>
        </authorList>
    </citation>
    <scope>NUCLEOTIDE SEQUENCE [LARGE SCALE GENOMIC DNA]</scope>
    <source>
        <strain evidence="3 4">3H-10</strain>
    </source>
</reference>
<feature type="transmembrane region" description="Helical" evidence="1">
    <location>
        <begin position="138"/>
        <end position="159"/>
    </location>
</feature>
<feature type="transmembrane region" description="Helical" evidence="1">
    <location>
        <begin position="196"/>
        <end position="218"/>
    </location>
</feature>
<feature type="transmembrane region" description="Helical" evidence="1">
    <location>
        <begin position="103"/>
        <end position="126"/>
    </location>
</feature>
<dbReference type="RefSeq" id="WP_163242365.1">
    <property type="nucleotide sequence ID" value="NZ_CP082780.1"/>
</dbReference>
<dbReference type="AlphaFoldDB" id="A0A6B3VUP5"/>
<accession>A0A6B3VUP5</accession>
<comment type="caution">
    <text evidence="3">The sequence shown here is derived from an EMBL/GenBank/DDBJ whole genome shotgun (WGS) entry which is preliminary data.</text>
</comment>
<feature type="transmembrane region" description="Helical" evidence="1">
    <location>
        <begin position="171"/>
        <end position="190"/>
    </location>
</feature>
<dbReference type="EMBL" id="JACEIO010000026">
    <property type="protein sequence ID" value="MBA4537723.1"/>
    <property type="molecule type" value="Genomic_DNA"/>
</dbReference>
<dbReference type="InterPro" id="IPR010288">
    <property type="entry name" value="EcsB_ABC"/>
</dbReference>
<name>A0A6B3VUP5_9BACI</name>
<dbReference type="Proteomes" id="UP000570010">
    <property type="component" value="Unassembled WGS sequence"/>
</dbReference>
<keyword evidence="4" id="KW-1185">Reference proteome</keyword>
<protein>
    <submittedName>
        <fullName evidence="2">ABC transporter permease</fullName>
    </submittedName>
</protein>
<keyword evidence="1" id="KW-0812">Transmembrane</keyword>
<evidence type="ECO:0000256" key="1">
    <source>
        <dbReference type="SAM" id="Phobius"/>
    </source>
</evidence>
<feature type="transmembrane region" description="Helical" evidence="1">
    <location>
        <begin position="58"/>
        <end position="82"/>
    </location>
</feature>
<keyword evidence="1" id="KW-1133">Transmembrane helix</keyword>
<organism evidence="3 4">
    <name type="scientific">Bacillus aquiflavi</name>
    <dbReference type="NCBI Taxonomy" id="2672567"/>
    <lineage>
        <taxon>Bacteria</taxon>
        <taxon>Bacillati</taxon>
        <taxon>Bacillota</taxon>
        <taxon>Bacilli</taxon>
        <taxon>Bacillales</taxon>
        <taxon>Bacillaceae</taxon>
        <taxon>Bacillus</taxon>
    </lineage>
</organism>
<evidence type="ECO:0000313" key="4">
    <source>
        <dbReference type="Proteomes" id="UP000472971"/>
    </source>
</evidence>
<feature type="transmembrane region" description="Helical" evidence="1">
    <location>
        <begin position="291"/>
        <end position="311"/>
    </location>
</feature>
<evidence type="ECO:0000313" key="5">
    <source>
        <dbReference type="Proteomes" id="UP000570010"/>
    </source>
</evidence>
<feature type="transmembrane region" description="Helical" evidence="1">
    <location>
        <begin position="317"/>
        <end position="340"/>
    </location>
</feature>
<gene>
    <name evidence="3" type="ORF">G4D64_10830</name>
    <name evidence="2" type="ORF">H1Z61_11435</name>
</gene>